<reference evidence="2 3" key="1">
    <citation type="journal article" date="2024" name="G3 (Bethesda)">
        <title>Genome assembly of Hibiscus sabdariffa L. provides insights into metabolisms of medicinal natural products.</title>
        <authorList>
            <person name="Kim T."/>
        </authorList>
    </citation>
    <scope>NUCLEOTIDE SEQUENCE [LARGE SCALE GENOMIC DNA]</scope>
    <source>
        <strain evidence="2">TK-2024</strain>
        <tissue evidence="2">Old leaves</tissue>
    </source>
</reference>
<gene>
    <name evidence="2" type="ORF">V6N11_068602</name>
</gene>
<keyword evidence="3" id="KW-1185">Reference proteome</keyword>
<accession>A0ABR2PAI4</accession>
<feature type="compositionally biased region" description="Polar residues" evidence="1">
    <location>
        <begin position="80"/>
        <end position="89"/>
    </location>
</feature>
<proteinExistence type="predicted"/>
<feature type="region of interest" description="Disordered" evidence="1">
    <location>
        <begin position="80"/>
        <end position="112"/>
    </location>
</feature>
<evidence type="ECO:0000313" key="2">
    <source>
        <dbReference type="EMBL" id="KAK8985339.1"/>
    </source>
</evidence>
<evidence type="ECO:0000256" key="1">
    <source>
        <dbReference type="SAM" id="MobiDB-lite"/>
    </source>
</evidence>
<protein>
    <submittedName>
        <fullName evidence="2">Uncharacterized protein</fullName>
    </submittedName>
</protein>
<name>A0ABR2PAI4_9ROSI</name>
<sequence>MKEDRGGRNMQQQDQVLVPAVTAGVGRQWCMHGRPEGAGKLHCVDIVQFGFPLVELVIDLLVITNKIECSIDGLAQQQLQKHRNSSLPNESHGRVRRKKGKREMKKQKENSV</sequence>
<dbReference type="EMBL" id="JBBPBN010000069">
    <property type="protein sequence ID" value="KAK8985339.1"/>
    <property type="molecule type" value="Genomic_DNA"/>
</dbReference>
<organism evidence="2 3">
    <name type="scientific">Hibiscus sabdariffa</name>
    <name type="common">roselle</name>
    <dbReference type="NCBI Taxonomy" id="183260"/>
    <lineage>
        <taxon>Eukaryota</taxon>
        <taxon>Viridiplantae</taxon>
        <taxon>Streptophyta</taxon>
        <taxon>Embryophyta</taxon>
        <taxon>Tracheophyta</taxon>
        <taxon>Spermatophyta</taxon>
        <taxon>Magnoliopsida</taxon>
        <taxon>eudicotyledons</taxon>
        <taxon>Gunneridae</taxon>
        <taxon>Pentapetalae</taxon>
        <taxon>rosids</taxon>
        <taxon>malvids</taxon>
        <taxon>Malvales</taxon>
        <taxon>Malvaceae</taxon>
        <taxon>Malvoideae</taxon>
        <taxon>Hibiscus</taxon>
    </lineage>
</organism>
<comment type="caution">
    <text evidence="2">The sequence shown here is derived from an EMBL/GenBank/DDBJ whole genome shotgun (WGS) entry which is preliminary data.</text>
</comment>
<dbReference type="Proteomes" id="UP001396334">
    <property type="component" value="Unassembled WGS sequence"/>
</dbReference>
<feature type="compositionally biased region" description="Basic residues" evidence="1">
    <location>
        <begin position="94"/>
        <end position="105"/>
    </location>
</feature>
<evidence type="ECO:0000313" key="3">
    <source>
        <dbReference type="Proteomes" id="UP001396334"/>
    </source>
</evidence>